<accession>A0A8J3KZH4</accession>
<name>A0A8J3KZH4_9ACTN</name>
<reference evidence="1 2" key="1">
    <citation type="submission" date="2021-01" db="EMBL/GenBank/DDBJ databases">
        <title>Whole genome shotgun sequence of Catellatospora coxensis NBRC 107359.</title>
        <authorList>
            <person name="Komaki H."/>
            <person name="Tamura T."/>
        </authorList>
    </citation>
    <scope>NUCLEOTIDE SEQUENCE [LARGE SCALE GENOMIC DNA]</scope>
    <source>
        <strain evidence="1 2">NBRC 107359</strain>
    </source>
</reference>
<evidence type="ECO:0000313" key="1">
    <source>
        <dbReference type="EMBL" id="GIG09157.1"/>
    </source>
</evidence>
<dbReference type="Proteomes" id="UP000630887">
    <property type="component" value="Unassembled WGS sequence"/>
</dbReference>
<keyword evidence="2" id="KW-1185">Reference proteome</keyword>
<protein>
    <submittedName>
        <fullName evidence="1">Uncharacterized protein</fullName>
    </submittedName>
</protein>
<comment type="caution">
    <text evidence="1">The sequence shown here is derived from an EMBL/GenBank/DDBJ whole genome shotgun (WGS) entry which is preliminary data.</text>
</comment>
<evidence type="ECO:0000313" key="2">
    <source>
        <dbReference type="Proteomes" id="UP000630887"/>
    </source>
</evidence>
<gene>
    <name evidence="1" type="ORF">Cco03nite_58570</name>
</gene>
<dbReference type="EMBL" id="BONI01000059">
    <property type="protein sequence ID" value="GIG09157.1"/>
    <property type="molecule type" value="Genomic_DNA"/>
</dbReference>
<organism evidence="1 2">
    <name type="scientific">Catellatospora coxensis</name>
    <dbReference type="NCBI Taxonomy" id="310354"/>
    <lineage>
        <taxon>Bacteria</taxon>
        <taxon>Bacillati</taxon>
        <taxon>Actinomycetota</taxon>
        <taxon>Actinomycetes</taxon>
        <taxon>Micromonosporales</taxon>
        <taxon>Micromonosporaceae</taxon>
        <taxon>Catellatospora</taxon>
    </lineage>
</organism>
<sequence>MSTNDATRVCSGSVDCTRFPILSGKDTVTRAAATAAGLGEAAASGDGPAEALLGAAGGAPSSFGEHAAVNTAAAVIAIMTRNGGREILMHRLLC</sequence>
<dbReference type="AlphaFoldDB" id="A0A8J3KZH4"/>
<proteinExistence type="predicted"/>